<evidence type="ECO:0000313" key="2">
    <source>
        <dbReference type="EMBL" id="CAD6336602.1"/>
    </source>
</evidence>
<name>A0A811S2T4_9POAL</name>
<feature type="region of interest" description="Disordered" evidence="1">
    <location>
        <begin position="38"/>
        <end position="83"/>
    </location>
</feature>
<protein>
    <submittedName>
        <fullName evidence="2">Uncharacterized protein</fullName>
    </submittedName>
</protein>
<evidence type="ECO:0000313" key="3">
    <source>
        <dbReference type="Proteomes" id="UP000604825"/>
    </source>
</evidence>
<keyword evidence="3" id="KW-1185">Reference proteome</keyword>
<dbReference type="EMBL" id="CAJGYO010000018">
    <property type="protein sequence ID" value="CAD6336602.1"/>
    <property type="molecule type" value="Genomic_DNA"/>
</dbReference>
<comment type="caution">
    <text evidence="2">The sequence shown here is derived from an EMBL/GenBank/DDBJ whole genome shotgun (WGS) entry which is preliminary data.</text>
</comment>
<organism evidence="2 3">
    <name type="scientific">Miscanthus lutarioriparius</name>
    <dbReference type="NCBI Taxonomy" id="422564"/>
    <lineage>
        <taxon>Eukaryota</taxon>
        <taxon>Viridiplantae</taxon>
        <taxon>Streptophyta</taxon>
        <taxon>Embryophyta</taxon>
        <taxon>Tracheophyta</taxon>
        <taxon>Spermatophyta</taxon>
        <taxon>Magnoliopsida</taxon>
        <taxon>Liliopsida</taxon>
        <taxon>Poales</taxon>
        <taxon>Poaceae</taxon>
        <taxon>PACMAD clade</taxon>
        <taxon>Panicoideae</taxon>
        <taxon>Andropogonodae</taxon>
        <taxon>Andropogoneae</taxon>
        <taxon>Saccharinae</taxon>
        <taxon>Miscanthus</taxon>
    </lineage>
</organism>
<proteinExistence type="predicted"/>
<gene>
    <name evidence="2" type="ORF">NCGR_LOCUS60700</name>
</gene>
<evidence type="ECO:0000256" key="1">
    <source>
        <dbReference type="SAM" id="MobiDB-lite"/>
    </source>
</evidence>
<dbReference type="PANTHER" id="PTHR33785">
    <property type="entry name" value="OS06G0550800 PROTEIN"/>
    <property type="match status" value="1"/>
</dbReference>
<dbReference type="OrthoDB" id="1911878at2759"/>
<feature type="compositionally biased region" description="Low complexity" evidence="1">
    <location>
        <begin position="42"/>
        <end position="52"/>
    </location>
</feature>
<accession>A0A811S2T4</accession>
<dbReference type="Proteomes" id="UP000604825">
    <property type="component" value="Unassembled WGS sequence"/>
</dbReference>
<feature type="region of interest" description="Disordered" evidence="1">
    <location>
        <begin position="136"/>
        <end position="155"/>
    </location>
</feature>
<reference evidence="2" key="1">
    <citation type="submission" date="2020-10" db="EMBL/GenBank/DDBJ databases">
        <authorList>
            <person name="Han B."/>
            <person name="Lu T."/>
            <person name="Zhao Q."/>
            <person name="Huang X."/>
            <person name="Zhao Y."/>
        </authorList>
    </citation>
    <scope>NUCLEOTIDE SEQUENCE</scope>
</reference>
<dbReference type="AlphaFoldDB" id="A0A811S2T4"/>
<dbReference type="PANTHER" id="PTHR33785:SF13">
    <property type="entry name" value="OS06G0550800 PROTEIN"/>
    <property type="match status" value="1"/>
</dbReference>
<sequence>MNRPQPQQAAAAAAAEQTMALYDACWFRRLVLLPSPTSATVQPALPSQQQAPLEREVDTHTPQRPSSSPTAGGLRHRRTRSDEATAAAFQGLEPLRLPDSGHRARLETILSGKDGLVVAAPQPQPLPERRIRSELARRAAGPGSRRRRRRGRSMSELEFEEVKGLQDLGFTFSDAEVDAELASIVPGLLRRKRSEEENSRATASAPAAVATTSSARAAEAVNASAGVAAVPRRPYLSEAWDDEEEEVRRALRNWRIPPAGDGNQLKEHLRMWAHTVASAVR</sequence>